<dbReference type="EMBL" id="JACHEF010000003">
    <property type="protein sequence ID" value="MBB6410784.1"/>
    <property type="molecule type" value="Genomic_DNA"/>
</dbReference>
<dbReference type="InterPro" id="IPR050204">
    <property type="entry name" value="AraC_XylS_family_regulators"/>
</dbReference>
<dbReference type="GO" id="GO:0003700">
    <property type="term" value="F:DNA-binding transcription factor activity"/>
    <property type="evidence" value="ECO:0007669"/>
    <property type="project" value="InterPro"/>
</dbReference>
<sequence>MKIARHSPNVQHVSPIVEPAMHPQSASSAANAVTIAALQVEAGSFQSPQAHRHRVFVHASAATRSYCSQVGKYFVRRAGDIDLVPAGEEGGFEAETRFNTIELSLSPALMENVAAELGSGSLRRLETRHLLRDERIEHLARALENDFRSGTPSGSLFADSIGVALAVRLLGLDEKETERPGRLSEIQLKRVVDFIEAQIQTPLSLETLSRVAGVSNSHLRTWFKAATGLTVHRYVLRRRVERARLLLLASAFSISEVAHLTGFAHQSHLSHWMRREIGETPRGIKRSRSVA</sequence>
<dbReference type="PROSITE" id="PS01124">
    <property type="entry name" value="HTH_ARAC_FAMILY_2"/>
    <property type="match status" value="1"/>
</dbReference>
<evidence type="ECO:0000313" key="5">
    <source>
        <dbReference type="EMBL" id="MBB6410784.1"/>
    </source>
</evidence>
<dbReference type="RefSeq" id="WP_343068178.1">
    <property type="nucleotide sequence ID" value="NZ_JACHEF010000003.1"/>
</dbReference>
<protein>
    <submittedName>
        <fullName evidence="5">AraC family transcriptional regulator</fullName>
    </submittedName>
</protein>
<dbReference type="PANTHER" id="PTHR46796">
    <property type="entry name" value="HTH-TYPE TRANSCRIPTIONAL ACTIVATOR RHAS-RELATED"/>
    <property type="match status" value="1"/>
</dbReference>
<dbReference type="InterPro" id="IPR009057">
    <property type="entry name" value="Homeodomain-like_sf"/>
</dbReference>
<comment type="caution">
    <text evidence="5">The sequence shown here is derived from an EMBL/GenBank/DDBJ whole genome shotgun (WGS) entry which is preliminary data.</text>
</comment>
<reference evidence="5 6" key="1">
    <citation type="submission" date="2020-08" db="EMBL/GenBank/DDBJ databases">
        <title>Genomic Encyclopedia of Type Strains, Phase IV (KMG-IV): sequencing the most valuable type-strain genomes for metagenomic binning, comparative biology and taxonomic classification.</title>
        <authorList>
            <person name="Goeker M."/>
        </authorList>
    </citation>
    <scope>NUCLEOTIDE SEQUENCE [LARGE SCALE GENOMIC DNA]</scope>
    <source>
        <strain evidence="5 6">DSM 100039</strain>
    </source>
</reference>
<evidence type="ECO:0000313" key="6">
    <source>
        <dbReference type="Proteomes" id="UP000556329"/>
    </source>
</evidence>
<dbReference type="SMART" id="SM00342">
    <property type="entry name" value="HTH_ARAC"/>
    <property type="match status" value="1"/>
</dbReference>
<organism evidence="5 6">
    <name type="scientific">Mesorhizobium sangaii</name>
    <dbReference type="NCBI Taxonomy" id="505389"/>
    <lineage>
        <taxon>Bacteria</taxon>
        <taxon>Pseudomonadati</taxon>
        <taxon>Pseudomonadota</taxon>
        <taxon>Alphaproteobacteria</taxon>
        <taxon>Hyphomicrobiales</taxon>
        <taxon>Phyllobacteriaceae</taxon>
        <taxon>Mesorhizobium</taxon>
    </lineage>
</organism>
<dbReference type="Gene3D" id="1.10.10.60">
    <property type="entry name" value="Homeodomain-like"/>
    <property type="match status" value="1"/>
</dbReference>
<dbReference type="Proteomes" id="UP000556329">
    <property type="component" value="Unassembled WGS sequence"/>
</dbReference>
<gene>
    <name evidence="5" type="ORF">HNQ71_003458</name>
</gene>
<name>A0A841P627_9HYPH</name>
<dbReference type="AlphaFoldDB" id="A0A841P627"/>
<dbReference type="PANTHER" id="PTHR46796:SF6">
    <property type="entry name" value="ARAC SUBFAMILY"/>
    <property type="match status" value="1"/>
</dbReference>
<evidence type="ECO:0000256" key="1">
    <source>
        <dbReference type="ARBA" id="ARBA00023015"/>
    </source>
</evidence>
<dbReference type="GO" id="GO:0043565">
    <property type="term" value="F:sequence-specific DNA binding"/>
    <property type="evidence" value="ECO:0007669"/>
    <property type="project" value="InterPro"/>
</dbReference>
<keyword evidence="3" id="KW-0804">Transcription</keyword>
<keyword evidence="2" id="KW-0238">DNA-binding</keyword>
<proteinExistence type="predicted"/>
<dbReference type="SUPFAM" id="SSF46689">
    <property type="entry name" value="Homeodomain-like"/>
    <property type="match status" value="2"/>
</dbReference>
<keyword evidence="6" id="KW-1185">Reference proteome</keyword>
<dbReference type="InterPro" id="IPR018060">
    <property type="entry name" value="HTH_AraC"/>
</dbReference>
<dbReference type="Pfam" id="PF12833">
    <property type="entry name" value="HTH_18"/>
    <property type="match status" value="1"/>
</dbReference>
<evidence type="ECO:0000256" key="3">
    <source>
        <dbReference type="ARBA" id="ARBA00023163"/>
    </source>
</evidence>
<evidence type="ECO:0000259" key="4">
    <source>
        <dbReference type="PROSITE" id="PS01124"/>
    </source>
</evidence>
<feature type="domain" description="HTH araC/xylS-type" evidence="4">
    <location>
        <begin position="189"/>
        <end position="287"/>
    </location>
</feature>
<evidence type="ECO:0000256" key="2">
    <source>
        <dbReference type="ARBA" id="ARBA00023125"/>
    </source>
</evidence>
<keyword evidence="1" id="KW-0805">Transcription regulation</keyword>
<accession>A0A841P627</accession>